<sequence length="261" mass="30173">MAYIPMKSIAASVIERFEIIVVEKDICPEHVIFDFEHEKWVACECECKVVDPIRWPNSSWRLLQAEVSKQGNITYPKACLRIQSLFLKMQENTILKRSRWRNKKYKMGGRRKKHIQWALVPMTEAMRGIPFDELDFKNFASPDLLSVAYNDYQLVPVMNRHCCLKLCFVALFVRVGVRSPCFIEKGTVPKLCEDDTVGEKENVGRRGDDLGYATMTKLKRRRGEGETWIWHSDIKRLRASGNTNVSGGIVESNNHIPRPLI</sequence>
<dbReference type="AlphaFoldDB" id="G7JS62"/>
<accession>G7JS62</accession>
<accession>A0A0C3X7D8</accession>
<evidence type="ECO:0000313" key="1">
    <source>
        <dbReference type="EMBL" id="AES92160.2"/>
    </source>
</evidence>
<evidence type="ECO:0000313" key="2">
    <source>
        <dbReference type="EnsemblPlants" id="AES92160"/>
    </source>
</evidence>
<reference evidence="2" key="3">
    <citation type="submission" date="2015-04" db="UniProtKB">
        <authorList>
            <consortium name="EnsemblPlants"/>
        </authorList>
    </citation>
    <scope>IDENTIFICATION</scope>
    <source>
        <strain evidence="2">cv. Jemalong A17</strain>
    </source>
</reference>
<reference evidence="1 3" key="2">
    <citation type="journal article" date="2014" name="BMC Genomics">
        <title>An improved genome release (version Mt4.0) for the model legume Medicago truncatula.</title>
        <authorList>
            <person name="Tang H."/>
            <person name="Krishnakumar V."/>
            <person name="Bidwell S."/>
            <person name="Rosen B."/>
            <person name="Chan A."/>
            <person name="Zhou S."/>
            <person name="Gentzbittel L."/>
            <person name="Childs K.L."/>
            <person name="Yandell M."/>
            <person name="Gundlach H."/>
            <person name="Mayer K.F."/>
            <person name="Schwartz D.C."/>
            <person name="Town C.D."/>
        </authorList>
    </citation>
    <scope>GENOME REANNOTATION</scope>
    <source>
        <strain evidence="2 3">cv. Jemalong A17</strain>
    </source>
</reference>
<dbReference type="EnsemblPlants" id="AES92160">
    <property type="protein sequence ID" value="AES92160"/>
    <property type="gene ID" value="MTR_4g124820"/>
</dbReference>
<keyword evidence="3" id="KW-1185">Reference proteome</keyword>
<dbReference type="EMBL" id="CM001220">
    <property type="protein sequence ID" value="AES92160.2"/>
    <property type="molecule type" value="Genomic_DNA"/>
</dbReference>
<proteinExistence type="predicted"/>
<dbReference type="HOGENOM" id="CLU_1066973_0_0_1"/>
<reference evidence="1 3" key="1">
    <citation type="journal article" date="2011" name="Nature">
        <title>The Medicago genome provides insight into the evolution of rhizobial symbioses.</title>
        <authorList>
            <person name="Young N.D."/>
            <person name="Debelle F."/>
            <person name="Oldroyd G.E."/>
            <person name="Geurts R."/>
            <person name="Cannon S.B."/>
            <person name="Udvardi M.K."/>
            <person name="Benedito V.A."/>
            <person name="Mayer K.F."/>
            <person name="Gouzy J."/>
            <person name="Schoof H."/>
            <person name="Van de Peer Y."/>
            <person name="Proost S."/>
            <person name="Cook D.R."/>
            <person name="Meyers B.C."/>
            <person name="Spannagl M."/>
            <person name="Cheung F."/>
            <person name="De Mita S."/>
            <person name="Krishnakumar V."/>
            <person name="Gundlach H."/>
            <person name="Zhou S."/>
            <person name="Mudge J."/>
            <person name="Bharti A.K."/>
            <person name="Murray J.D."/>
            <person name="Naoumkina M.A."/>
            <person name="Rosen B."/>
            <person name="Silverstein K.A."/>
            <person name="Tang H."/>
            <person name="Rombauts S."/>
            <person name="Zhao P.X."/>
            <person name="Zhou P."/>
            <person name="Barbe V."/>
            <person name="Bardou P."/>
            <person name="Bechner M."/>
            <person name="Bellec A."/>
            <person name="Berger A."/>
            <person name="Berges H."/>
            <person name="Bidwell S."/>
            <person name="Bisseling T."/>
            <person name="Choisne N."/>
            <person name="Couloux A."/>
            <person name="Denny R."/>
            <person name="Deshpande S."/>
            <person name="Dai X."/>
            <person name="Doyle J.J."/>
            <person name="Dudez A.M."/>
            <person name="Farmer A.D."/>
            <person name="Fouteau S."/>
            <person name="Franken C."/>
            <person name="Gibelin C."/>
            <person name="Gish J."/>
            <person name="Goldstein S."/>
            <person name="Gonzalez A.J."/>
            <person name="Green P.J."/>
            <person name="Hallab A."/>
            <person name="Hartog M."/>
            <person name="Hua A."/>
            <person name="Humphray S.J."/>
            <person name="Jeong D.H."/>
            <person name="Jing Y."/>
            <person name="Jocker A."/>
            <person name="Kenton S.M."/>
            <person name="Kim D.J."/>
            <person name="Klee K."/>
            <person name="Lai H."/>
            <person name="Lang C."/>
            <person name="Lin S."/>
            <person name="Macmil S.L."/>
            <person name="Magdelenat G."/>
            <person name="Matthews L."/>
            <person name="McCorrison J."/>
            <person name="Monaghan E.L."/>
            <person name="Mun J.H."/>
            <person name="Najar F.Z."/>
            <person name="Nicholson C."/>
            <person name="Noirot C."/>
            <person name="O'Bleness M."/>
            <person name="Paule C.R."/>
            <person name="Poulain J."/>
            <person name="Prion F."/>
            <person name="Qin B."/>
            <person name="Qu C."/>
            <person name="Retzel E.F."/>
            <person name="Riddle C."/>
            <person name="Sallet E."/>
            <person name="Samain S."/>
            <person name="Samson N."/>
            <person name="Sanders I."/>
            <person name="Saurat O."/>
            <person name="Scarpelli C."/>
            <person name="Schiex T."/>
            <person name="Segurens B."/>
            <person name="Severin A.J."/>
            <person name="Sherrier D.J."/>
            <person name="Shi R."/>
            <person name="Sims S."/>
            <person name="Singer S.R."/>
            <person name="Sinharoy S."/>
            <person name="Sterck L."/>
            <person name="Viollet A."/>
            <person name="Wang B.B."/>
            <person name="Wang K."/>
            <person name="Wang M."/>
            <person name="Wang X."/>
            <person name="Warfsmann J."/>
            <person name="Weissenbach J."/>
            <person name="White D.D."/>
            <person name="White J.D."/>
            <person name="Wiley G.B."/>
            <person name="Wincker P."/>
            <person name="Xing Y."/>
            <person name="Yang L."/>
            <person name="Yao Z."/>
            <person name="Ying F."/>
            <person name="Zhai J."/>
            <person name="Zhou L."/>
            <person name="Zuber A."/>
            <person name="Denarie J."/>
            <person name="Dixon R.A."/>
            <person name="May G.D."/>
            <person name="Schwartz D.C."/>
            <person name="Rogers J."/>
            <person name="Quetier F."/>
            <person name="Town C.D."/>
            <person name="Roe B.A."/>
        </authorList>
    </citation>
    <scope>NUCLEOTIDE SEQUENCE [LARGE SCALE GENOMIC DNA]</scope>
    <source>
        <strain evidence="1">A17</strain>
        <strain evidence="2 3">cv. Jemalong A17</strain>
    </source>
</reference>
<evidence type="ECO:0000313" key="3">
    <source>
        <dbReference type="Proteomes" id="UP000002051"/>
    </source>
</evidence>
<dbReference type="Proteomes" id="UP000002051">
    <property type="component" value="Chromosome 4"/>
</dbReference>
<gene>
    <name evidence="1" type="ordered locus">MTR_4g124820</name>
</gene>
<organism evidence="1 3">
    <name type="scientific">Medicago truncatula</name>
    <name type="common">Barrel medic</name>
    <name type="synonym">Medicago tribuloides</name>
    <dbReference type="NCBI Taxonomy" id="3880"/>
    <lineage>
        <taxon>Eukaryota</taxon>
        <taxon>Viridiplantae</taxon>
        <taxon>Streptophyta</taxon>
        <taxon>Embryophyta</taxon>
        <taxon>Tracheophyta</taxon>
        <taxon>Spermatophyta</taxon>
        <taxon>Magnoliopsida</taxon>
        <taxon>eudicotyledons</taxon>
        <taxon>Gunneridae</taxon>
        <taxon>Pentapetalae</taxon>
        <taxon>rosids</taxon>
        <taxon>fabids</taxon>
        <taxon>Fabales</taxon>
        <taxon>Fabaceae</taxon>
        <taxon>Papilionoideae</taxon>
        <taxon>50 kb inversion clade</taxon>
        <taxon>NPAAA clade</taxon>
        <taxon>Hologalegina</taxon>
        <taxon>IRL clade</taxon>
        <taxon>Trifolieae</taxon>
        <taxon>Medicago</taxon>
    </lineage>
</organism>
<name>G7JS62_MEDTR</name>
<protein>
    <submittedName>
        <fullName evidence="1 2">Uncharacterized protein</fullName>
    </submittedName>
</protein>